<dbReference type="EMBL" id="CP051128">
    <property type="protein sequence ID" value="QIZ05759.1"/>
    <property type="molecule type" value="Genomic_DNA"/>
</dbReference>
<evidence type="ECO:0000256" key="1">
    <source>
        <dbReference type="ARBA" id="ARBA00022553"/>
    </source>
</evidence>
<sequence>MNTFYDTRNISEYLINNNIDFQKKLLSEAVNVASNIEKILTAGNIDLLKNAQRLVLYVVENRTDELIAFAKVEGVAWAKHSLTLAFKLEWVHAIRRALWHFIKLYDQLNEKGNYIEDFFELEHKVNDGIDEFLNTFFISYSQYKDELILSQRKLVEHLSVPIIPVSTTVAVLPLIGTLDSYRMDIIEEKVLTDISRLRILTLIIDLSGISDMDESTISHFQKVLIGVTLMGAKSIITGLRPELVRRMVNLGIDLHSYTETKATLQQTLNEHLVV</sequence>
<dbReference type="InterPro" id="IPR002645">
    <property type="entry name" value="STAS_dom"/>
</dbReference>
<dbReference type="Gene3D" id="3.30.750.24">
    <property type="entry name" value="STAS domain"/>
    <property type="match status" value="1"/>
</dbReference>
<dbReference type="InterPro" id="IPR036513">
    <property type="entry name" value="STAS_dom_sf"/>
</dbReference>
<dbReference type="InterPro" id="IPR051932">
    <property type="entry name" value="Bact_StressResp_Reg"/>
</dbReference>
<keyword evidence="1" id="KW-0597">Phosphoprotein</keyword>
<evidence type="ECO:0000313" key="3">
    <source>
        <dbReference type="EMBL" id="QIZ05759.1"/>
    </source>
</evidence>
<dbReference type="CDD" id="cd07041">
    <property type="entry name" value="STAS_RsbR_RsbS_like"/>
    <property type="match status" value="1"/>
</dbReference>
<dbReference type="PROSITE" id="PS50801">
    <property type="entry name" value="STAS"/>
    <property type="match status" value="1"/>
</dbReference>
<dbReference type="Pfam" id="PF01740">
    <property type="entry name" value="STAS"/>
    <property type="match status" value="1"/>
</dbReference>
<feature type="domain" description="STAS" evidence="2">
    <location>
        <begin position="159"/>
        <end position="274"/>
    </location>
</feature>
<accession>A0A6H1NWU3</accession>
<reference evidence="3 4" key="1">
    <citation type="submission" date="2020-04" db="EMBL/GenBank/DDBJ databases">
        <title>Genome-Wide Identification of 5-Methylcytosine Sites in Bacterial Genomes By High-Throughput Sequencing of MspJI Restriction Fragments.</title>
        <authorList>
            <person name="Wu V."/>
        </authorList>
    </citation>
    <scope>NUCLEOTIDE SEQUENCE [LARGE SCALE GENOMIC DNA]</scope>
    <source>
        <strain evidence="3 4">S2</strain>
    </source>
</reference>
<dbReference type="AlphaFoldDB" id="A0A6H1NWU3"/>
<dbReference type="PANTHER" id="PTHR33745">
    <property type="entry name" value="RSBT ANTAGONIST PROTEIN RSBS-RELATED"/>
    <property type="match status" value="1"/>
</dbReference>
<dbReference type="Proteomes" id="UP000501868">
    <property type="component" value="Chromosome"/>
</dbReference>
<dbReference type="SUPFAM" id="SSF52091">
    <property type="entry name" value="SpoIIaa-like"/>
    <property type="match status" value="1"/>
</dbReference>
<evidence type="ECO:0000259" key="2">
    <source>
        <dbReference type="PROSITE" id="PS50801"/>
    </source>
</evidence>
<dbReference type="PANTHER" id="PTHR33745:SF3">
    <property type="entry name" value="RSBT CO-ANTAGONIST PROTEIN RSBRC"/>
    <property type="match status" value="1"/>
</dbReference>
<protein>
    <submittedName>
        <fullName evidence="3">STAS domain-containing protein</fullName>
    </submittedName>
</protein>
<evidence type="ECO:0000313" key="4">
    <source>
        <dbReference type="Proteomes" id="UP000501868"/>
    </source>
</evidence>
<organism evidence="3 4">
    <name type="scientific">Priestia megaterium</name>
    <name type="common">Bacillus megaterium</name>
    <dbReference type="NCBI Taxonomy" id="1404"/>
    <lineage>
        <taxon>Bacteria</taxon>
        <taxon>Bacillati</taxon>
        <taxon>Bacillota</taxon>
        <taxon>Bacilli</taxon>
        <taxon>Bacillales</taxon>
        <taxon>Bacillaceae</taxon>
        <taxon>Priestia</taxon>
    </lineage>
</organism>
<name>A0A6H1NWU3_PRIMG</name>
<gene>
    <name evidence="3" type="ORF">HFZ78_02495</name>
</gene>
<reference evidence="3 4" key="2">
    <citation type="submission" date="2020-04" db="EMBL/GenBank/DDBJ databases">
        <authorList>
            <person name="Fomenkov A."/>
            <person name="Anton B.P."/>
            <person name="Roberts R.J."/>
        </authorList>
    </citation>
    <scope>NUCLEOTIDE SEQUENCE [LARGE SCALE GENOMIC DNA]</scope>
    <source>
        <strain evidence="3 4">S2</strain>
    </source>
</reference>
<proteinExistence type="predicted"/>